<sequence>MSKKTSQLSLMEIGKLHADLSALPDDIQLDPSKASEALRVMGVRIARQTLAKIRCASSNGPAFRKVANGRVVYRLGDLRRFAGMDAS</sequence>
<name>A0ACD5EPZ4_9HYPH</name>
<proteinExistence type="predicted"/>
<accession>A0ACD5EPZ4</accession>
<dbReference type="Proteomes" id="UP000078465">
    <property type="component" value="Chromosome"/>
</dbReference>
<organism evidence="1 2">
    <name type="scientific">Rhizobium ruizarguesonis</name>
    <dbReference type="NCBI Taxonomy" id="2081791"/>
    <lineage>
        <taxon>Bacteria</taxon>
        <taxon>Pseudomonadati</taxon>
        <taxon>Pseudomonadota</taxon>
        <taxon>Alphaproteobacteria</taxon>
        <taxon>Hyphomicrobiales</taxon>
        <taxon>Rhizobiaceae</taxon>
        <taxon>Rhizobium/Agrobacterium group</taxon>
        <taxon>Rhizobium</taxon>
    </lineage>
</organism>
<dbReference type="EMBL" id="CP171853">
    <property type="protein sequence ID" value="XKM41084.1"/>
    <property type="molecule type" value="Genomic_DNA"/>
</dbReference>
<evidence type="ECO:0000313" key="2">
    <source>
        <dbReference type="Proteomes" id="UP000078465"/>
    </source>
</evidence>
<reference evidence="1" key="1">
    <citation type="submission" date="2024-10" db="EMBL/GenBank/DDBJ databases">
        <title>Strain of Rhizobium-related bacteria isolated fromm roots of Vavilovia formosa.</title>
        <authorList>
            <person name="Kimeklis A."/>
            <person name="Afonin A."/>
        </authorList>
    </citation>
    <scope>NUCLEOTIDE SEQUENCE</scope>
    <source>
        <strain evidence="1">Vaf-46</strain>
    </source>
</reference>
<protein>
    <submittedName>
        <fullName evidence="1">Uncharacterized protein</fullName>
    </submittedName>
</protein>
<evidence type="ECO:0000313" key="1">
    <source>
        <dbReference type="EMBL" id="XKM41084.1"/>
    </source>
</evidence>
<gene>
    <name evidence="1" type="ORF">A4U53_009890</name>
</gene>